<reference evidence="1" key="1">
    <citation type="submission" date="2020-06" db="EMBL/GenBank/DDBJ databases">
        <title>Draft genome of Bugula neritina, a colonial animal packing powerful symbionts and potential medicines.</title>
        <authorList>
            <person name="Rayko M."/>
        </authorList>
    </citation>
    <scope>NUCLEOTIDE SEQUENCE [LARGE SCALE GENOMIC DNA]</scope>
    <source>
        <strain evidence="1">Kwan_BN1</strain>
    </source>
</reference>
<accession>A0A7J7KHP9</accession>
<proteinExistence type="predicted"/>
<evidence type="ECO:0000313" key="1">
    <source>
        <dbReference type="EMBL" id="KAF6037168.1"/>
    </source>
</evidence>
<name>A0A7J7KHP9_BUGNE</name>
<dbReference type="Proteomes" id="UP000593567">
    <property type="component" value="Unassembled WGS sequence"/>
</dbReference>
<organism evidence="1 2">
    <name type="scientific">Bugula neritina</name>
    <name type="common">Brown bryozoan</name>
    <name type="synonym">Sertularia neritina</name>
    <dbReference type="NCBI Taxonomy" id="10212"/>
    <lineage>
        <taxon>Eukaryota</taxon>
        <taxon>Metazoa</taxon>
        <taxon>Spiralia</taxon>
        <taxon>Lophotrochozoa</taxon>
        <taxon>Bryozoa</taxon>
        <taxon>Gymnolaemata</taxon>
        <taxon>Cheilostomatida</taxon>
        <taxon>Flustrina</taxon>
        <taxon>Buguloidea</taxon>
        <taxon>Bugulidae</taxon>
        <taxon>Bugula</taxon>
    </lineage>
</organism>
<evidence type="ECO:0000313" key="2">
    <source>
        <dbReference type="Proteomes" id="UP000593567"/>
    </source>
</evidence>
<keyword evidence="2" id="KW-1185">Reference proteome</keyword>
<dbReference type="AlphaFoldDB" id="A0A7J7KHP9"/>
<comment type="caution">
    <text evidence="1">The sequence shown here is derived from an EMBL/GenBank/DDBJ whole genome shotgun (WGS) entry which is preliminary data.</text>
</comment>
<dbReference type="EMBL" id="VXIV02000612">
    <property type="protein sequence ID" value="KAF6037168.1"/>
    <property type="molecule type" value="Genomic_DNA"/>
</dbReference>
<protein>
    <submittedName>
        <fullName evidence="1">Uncharacterized protein</fullName>
    </submittedName>
</protein>
<sequence length="67" mass="7240">MFLLFACEEIPVADLPIVDAAIMYGNSSTVTSQQQTSGSGQITEEVIQNALYQQVIFNTPAPECSTQ</sequence>
<gene>
    <name evidence="1" type="ORF">EB796_004520</name>
</gene>